<feature type="transmembrane region" description="Helical" evidence="1">
    <location>
        <begin position="6"/>
        <end position="26"/>
    </location>
</feature>
<dbReference type="Proteomes" id="UP001269271">
    <property type="component" value="Unassembled WGS sequence"/>
</dbReference>
<keyword evidence="1" id="KW-1133">Transmembrane helix</keyword>
<dbReference type="OMA" id="YFVCIAL"/>
<reference evidence="2 7" key="3">
    <citation type="submission" date="2023-08" db="EMBL/GenBank/DDBJ databases">
        <title>Genomic surveillance of Staphylococcus haemolyticus neonatal outbreak in southern France.</title>
        <authorList>
            <person name="Magnan C."/>
            <person name="Morsli M."/>
            <person name="Thiery B."/>
            <person name="Salipante F."/>
            <person name="Attar J."/>
            <person name="Massimo D.M."/>
            <person name="Ory J."/>
            <person name="Pantel A."/>
            <person name="Lavigne J.-P."/>
        </authorList>
    </citation>
    <scope>NUCLEOTIDE SEQUENCE [LARGE SCALE GENOMIC DNA]</scope>
    <source>
        <strain evidence="2 7">NSH026</strain>
    </source>
</reference>
<gene>
    <name evidence="3" type="ORF">CV019_07505</name>
    <name evidence="4" type="ORF">FNL11_10955</name>
    <name evidence="2" type="ORF">RO950_08230</name>
</gene>
<evidence type="ECO:0000313" key="7">
    <source>
        <dbReference type="Proteomes" id="UP001269271"/>
    </source>
</evidence>
<reference evidence="4 6" key="2">
    <citation type="submission" date="2019-07" db="EMBL/GenBank/DDBJ databases">
        <title>Genome Sequencing and Assembly of Staphylococcus haemolyticus SDA2.</title>
        <authorList>
            <person name="Emmons C.B."/>
            <person name="Park C."/>
            <person name="Sevigny J.L."/>
            <person name="Andam C."/>
        </authorList>
    </citation>
    <scope>NUCLEOTIDE SEQUENCE [LARGE SCALE GENOMIC DNA]</scope>
    <source>
        <strain evidence="4 6">SDA2</strain>
    </source>
</reference>
<proteinExistence type="predicted"/>
<dbReference type="InterPro" id="IPR009526">
    <property type="entry name" value="DUF1146"/>
</dbReference>
<reference evidence="3 5" key="1">
    <citation type="submission" date="2017-11" db="EMBL/GenBank/DDBJ databases">
        <authorList>
            <person name="Founou R.C."/>
            <person name="Founou L."/>
            <person name="Allam M."/>
            <person name="Ismail A."/>
            <person name="Essack S.Y."/>
        </authorList>
    </citation>
    <scope>NUCLEOTIDE SEQUENCE [LARGE SCALE GENOMIC DNA]</scope>
    <source>
        <strain evidence="3 5">G811N2B1</strain>
    </source>
</reference>
<protein>
    <submittedName>
        <fullName evidence="3">DUF1146 domain-containing protein</fullName>
    </submittedName>
    <submittedName>
        <fullName evidence="2">DUF1146 family protein</fullName>
    </submittedName>
</protein>
<dbReference type="EMBL" id="PGWX01000301">
    <property type="protein sequence ID" value="PPJ74642.1"/>
    <property type="molecule type" value="Genomic_DNA"/>
</dbReference>
<dbReference type="RefSeq" id="WP_011275245.1">
    <property type="nucleotide sequence ID" value="NZ_BKAY01000014.1"/>
</dbReference>
<dbReference type="Proteomes" id="UP000316594">
    <property type="component" value="Unassembled WGS sequence"/>
</dbReference>
<dbReference type="GeneID" id="93780322"/>
<comment type="caution">
    <text evidence="3">The sequence shown here is derived from an EMBL/GenBank/DDBJ whole genome shotgun (WGS) entry which is preliminary data.</text>
</comment>
<organism evidence="3 5">
    <name type="scientific">Staphylococcus haemolyticus</name>
    <dbReference type="NCBI Taxonomy" id="1283"/>
    <lineage>
        <taxon>Bacteria</taxon>
        <taxon>Bacillati</taxon>
        <taxon>Bacillota</taxon>
        <taxon>Bacilli</taxon>
        <taxon>Bacillales</taxon>
        <taxon>Staphylococcaceae</taxon>
        <taxon>Staphylococcus</taxon>
    </lineage>
</organism>
<dbReference type="NCBIfam" id="TIGR02327">
    <property type="entry name" value="int_mem_ywzB"/>
    <property type="match status" value="1"/>
</dbReference>
<dbReference type="KEGG" id="shh:ShL2_00825"/>
<keyword evidence="1" id="KW-0472">Membrane</keyword>
<evidence type="ECO:0000313" key="6">
    <source>
        <dbReference type="Proteomes" id="UP000316594"/>
    </source>
</evidence>
<accession>A0A2A1K6S0</accession>
<dbReference type="EMBL" id="JAVSOO010000019">
    <property type="protein sequence ID" value="MDT4287008.1"/>
    <property type="molecule type" value="Genomic_DNA"/>
</dbReference>
<keyword evidence="7" id="KW-1185">Reference proteome</keyword>
<feature type="transmembrane region" description="Helical" evidence="1">
    <location>
        <begin position="38"/>
        <end position="63"/>
    </location>
</feature>
<evidence type="ECO:0000256" key="1">
    <source>
        <dbReference type="SAM" id="Phobius"/>
    </source>
</evidence>
<dbReference type="EMBL" id="VJMP01000011">
    <property type="protein sequence ID" value="TRL76171.1"/>
    <property type="molecule type" value="Genomic_DNA"/>
</dbReference>
<evidence type="ECO:0000313" key="2">
    <source>
        <dbReference type="EMBL" id="MDT4287008.1"/>
    </source>
</evidence>
<evidence type="ECO:0000313" key="4">
    <source>
        <dbReference type="EMBL" id="TRL76171.1"/>
    </source>
</evidence>
<evidence type="ECO:0000313" key="5">
    <source>
        <dbReference type="Proteomes" id="UP000238153"/>
    </source>
</evidence>
<keyword evidence="1" id="KW-0812">Transmembrane</keyword>
<dbReference type="Proteomes" id="UP000238153">
    <property type="component" value="Unassembled WGS sequence"/>
</dbReference>
<sequence length="77" mass="8820">MDYIGQFAIVHLILHVLCICIAYWALNSLKLDQFFKKGYATQVQVCLMFLAVLLGTAVSNFLIDLLQFSTQVKFLFQ</sequence>
<dbReference type="STRING" id="1283.ShL2_00825"/>
<name>A0A2A1K6S0_STAHA</name>
<evidence type="ECO:0000313" key="3">
    <source>
        <dbReference type="EMBL" id="PPJ74642.1"/>
    </source>
</evidence>
<dbReference type="Pfam" id="PF06612">
    <property type="entry name" value="DUF1146"/>
    <property type="match status" value="1"/>
</dbReference>
<dbReference type="AlphaFoldDB" id="A0A2A1K6S0"/>